<proteinExistence type="predicted"/>
<protein>
    <submittedName>
        <fullName evidence="2">Uncharacterized protein</fullName>
    </submittedName>
</protein>
<keyword evidence="1" id="KW-0812">Transmembrane</keyword>
<reference evidence="2" key="1">
    <citation type="submission" date="2022-07" db="EMBL/GenBank/DDBJ databases">
        <authorList>
            <person name="Macas J."/>
            <person name="Novak P."/>
            <person name="Neumann P."/>
        </authorList>
    </citation>
    <scope>NUCLEOTIDE SEQUENCE</scope>
</reference>
<evidence type="ECO:0000256" key="1">
    <source>
        <dbReference type="SAM" id="Phobius"/>
    </source>
</evidence>
<dbReference type="AlphaFoldDB" id="A0AAV0FQA9"/>
<evidence type="ECO:0000313" key="2">
    <source>
        <dbReference type="EMBL" id="CAH9137404.1"/>
    </source>
</evidence>
<dbReference type="Proteomes" id="UP001152523">
    <property type="component" value="Unassembled WGS sequence"/>
</dbReference>
<dbReference type="EMBL" id="CAMAPF010001000">
    <property type="protein sequence ID" value="CAH9137404.1"/>
    <property type="molecule type" value="Genomic_DNA"/>
</dbReference>
<sequence length="111" mass="12529">MAFHSLHDSYCCIVVPSHPRRVTRLTPPARTTLVSQPSCHLAPQPGKVSPCPCLEKRPPPPPRKVFASYTLSLLFQDKLFIFLSTTPYVFCFVDQISVAFFICLKSINYKS</sequence>
<name>A0AAV0FQA9_9ASTE</name>
<gene>
    <name evidence="2" type="ORF">CEPIT_LOCUS35995</name>
</gene>
<keyword evidence="3" id="KW-1185">Reference proteome</keyword>
<feature type="transmembrane region" description="Helical" evidence="1">
    <location>
        <begin position="79"/>
        <end position="104"/>
    </location>
</feature>
<keyword evidence="1" id="KW-0472">Membrane</keyword>
<accession>A0AAV0FQA9</accession>
<evidence type="ECO:0000313" key="3">
    <source>
        <dbReference type="Proteomes" id="UP001152523"/>
    </source>
</evidence>
<comment type="caution">
    <text evidence="2">The sequence shown here is derived from an EMBL/GenBank/DDBJ whole genome shotgun (WGS) entry which is preliminary data.</text>
</comment>
<organism evidence="2 3">
    <name type="scientific">Cuscuta epithymum</name>
    <dbReference type="NCBI Taxonomy" id="186058"/>
    <lineage>
        <taxon>Eukaryota</taxon>
        <taxon>Viridiplantae</taxon>
        <taxon>Streptophyta</taxon>
        <taxon>Embryophyta</taxon>
        <taxon>Tracheophyta</taxon>
        <taxon>Spermatophyta</taxon>
        <taxon>Magnoliopsida</taxon>
        <taxon>eudicotyledons</taxon>
        <taxon>Gunneridae</taxon>
        <taxon>Pentapetalae</taxon>
        <taxon>asterids</taxon>
        <taxon>lamiids</taxon>
        <taxon>Solanales</taxon>
        <taxon>Convolvulaceae</taxon>
        <taxon>Cuscuteae</taxon>
        <taxon>Cuscuta</taxon>
        <taxon>Cuscuta subgen. Cuscuta</taxon>
    </lineage>
</organism>
<keyword evidence="1" id="KW-1133">Transmembrane helix</keyword>